<name>A0A0R3TDI3_RODNA</name>
<dbReference type="Proteomes" id="UP000278807">
    <property type="component" value="Unassembled WGS sequence"/>
</dbReference>
<feature type="chain" id="PRO_5043131843" evidence="1">
    <location>
        <begin position="32"/>
        <end position="60"/>
    </location>
</feature>
<dbReference type="EMBL" id="UZAE01004080">
    <property type="protein sequence ID" value="VDO00980.1"/>
    <property type="molecule type" value="Genomic_DNA"/>
</dbReference>
<protein>
    <submittedName>
        <fullName evidence="4">Secreted protein</fullName>
    </submittedName>
</protein>
<evidence type="ECO:0000313" key="4">
    <source>
        <dbReference type="WBParaSite" id="HNAJ_0000512201-mRNA-1"/>
    </source>
</evidence>
<evidence type="ECO:0000256" key="1">
    <source>
        <dbReference type="SAM" id="SignalP"/>
    </source>
</evidence>
<reference evidence="4" key="1">
    <citation type="submission" date="2017-02" db="UniProtKB">
        <authorList>
            <consortium name="WormBaseParasite"/>
        </authorList>
    </citation>
    <scope>IDENTIFICATION</scope>
</reference>
<organism evidence="4">
    <name type="scientific">Rodentolepis nana</name>
    <name type="common">Dwarf tapeworm</name>
    <name type="synonym">Hymenolepis nana</name>
    <dbReference type="NCBI Taxonomy" id="102285"/>
    <lineage>
        <taxon>Eukaryota</taxon>
        <taxon>Metazoa</taxon>
        <taxon>Spiralia</taxon>
        <taxon>Lophotrochozoa</taxon>
        <taxon>Platyhelminthes</taxon>
        <taxon>Cestoda</taxon>
        <taxon>Eucestoda</taxon>
        <taxon>Cyclophyllidea</taxon>
        <taxon>Hymenolepididae</taxon>
        <taxon>Rodentolepis</taxon>
    </lineage>
</organism>
<reference evidence="2 3" key="2">
    <citation type="submission" date="2018-11" db="EMBL/GenBank/DDBJ databases">
        <authorList>
            <consortium name="Pathogen Informatics"/>
        </authorList>
    </citation>
    <scope>NUCLEOTIDE SEQUENCE [LARGE SCALE GENOMIC DNA]</scope>
</reference>
<evidence type="ECO:0000313" key="2">
    <source>
        <dbReference type="EMBL" id="VDO00980.1"/>
    </source>
</evidence>
<accession>A0A0R3TDI3</accession>
<proteinExistence type="predicted"/>
<dbReference type="WBParaSite" id="HNAJ_0000512201-mRNA-1">
    <property type="protein sequence ID" value="HNAJ_0000512201-mRNA-1"/>
    <property type="gene ID" value="HNAJ_0000512201"/>
</dbReference>
<keyword evidence="3" id="KW-1185">Reference proteome</keyword>
<sequence length="60" mass="6973">MDRANGLSWTMTMLRFLRIVSFLCTAKAVKAAHFGANYSTFELRYTEHWQVVECQGTPRM</sequence>
<feature type="signal peptide" evidence="1">
    <location>
        <begin position="1"/>
        <end position="31"/>
    </location>
</feature>
<dbReference type="AlphaFoldDB" id="A0A0R3TDI3"/>
<evidence type="ECO:0000313" key="3">
    <source>
        <dbReference type="Proteomes" id="UP000278807"/>
    </source>
</evidence>
<gene>
    <name evidence="2" type="ORF">HNAJ_LOCUS5120</name>
</gene>
<keyword evidence="1" id="KW-0732">Signal</keyword>